<keyword evidence="1" id="KW-0732">Signal</keyword>
<keyword evidence="3" id="KW-1185">Reference proteome</keyword>
<feature type="chain" id="PRO_5012315054" evidence="1">
    <location>
        <begin position="23"/>
        <end position="343"/>
    </location>
</feature>
<organism evidence="2 3">
    <name type="scientific">Longibacter salinarum</name>
    <dbReference type="NCBI Taxonomy" id="1850348"/>
    <lineage>
        <taxon>Bacteria</taxon>
        <taxon>Pseudomonadati</taxon>
        <taxon>Rhodothermota</taxon>
        <taxon>Rhodothermia</taxon>
        <taxon>Rhodothermales</taxon>
        <taxon>Salisaetaceae</taxon>
        <taxon>Longibacter</taxon>
    </lineage>
</organism>
<dbReference type="Proteomes" id="UP000220102">
    <property type="component" value="Unassembled WGS sequence"/>
</dbReference>
<dbReference type="AlphaFoldDB" id="A0A2A8D1H4"/>
<comment type="caution">
    <text evidence="2">The sequence shown here is derived from an EMBL/GenBank/DDBJ whole genome shotgun (WGS) entry which is preliminary data.</text>
</comment>
<name>A0A2A8D1H4_9BACT</name>
<gene>
    <name evidence="2" type="ORF">CRI94_00510</name>
</gene>
<dbReference type="EMBL" id="PDEQ01000001">
    <property type="protein sequence ID" value="PEN14812.1"/>
    <property type="molecule type" value="Genomic_DNA"/>
</dbReference>
<accession>A0A2A8D1H4</accession>
<dbReference type="RefSeq" id="WP_098073708.1">
    <property type="nucleotide sequence ID" value="NZ_PDEQ01000001.1"/>
</dbReference>
<evidence type="ECO:0000256" key="1">
    <source>
        <dbReference type="SAM" id="SignalP"/>
    </source>
</evidence>
<reference evidence="2 3" key="1">
    <citation type="submission" date="2017-10" db="EMBL/GenBank/DDBJ databases">
        <title>Draft genome of Longibacter Salinarum.</title>
        <authorList>
            <person name="Goh K.M."/>
            <person name="Shamsir M.S."/>
            <person name="Lim S.W."/>
        </authorList>
    </citation>
    <scope>NUCLEOTIDE SEQUENCE [LARGE SCALE GENOMIC DNA]</scope>
    <source>
        <strain evidence="2 3">KCTC 52045</strain>
    </source>
</reference>
<protein>
    <submittedName>
        <fullName evidence="2">Uncharacterized protein</fullName>
    </submittedName>
</protein>
<sequence>MTTVRTPVFVLIITALCLSACASGVVSVPEAPSPAGSPSASIDRQVIVVVHGDASYTYHDTSGTRRAADEKVLREAFAAARSMPSAEAFVFHQRAGRSILGLFPRNDGTAYHFVGGRLVSQQTYRRVSGWEAEIAFVRKNTYPAPPERRSAPSRRRIVAYYGHAVPESLAPYHRSHPDDSLSVDRVAQAIQSIGPTDVTVLSTCDGGTPNTVASLAPATRYLVASPGDLHLSMIDGDLLSVLAQDQPLDATVDAFADSAFSRLTHRTVTATVLARYDTEASDSTARALNARLPSATGTAPAVDCATRTDTAIDTAGVRVWYRPARFGRADRDMHSGWACAGTR</sequence>
<dbReference type="OrthoDB" id="1523428at2"/>
<proteinExistence type="predicted"/>
<evidence type="ECO:0000313" key="3">
    <source>
        <dbReference type="Proteomes" id="UP000220102"/>
    </source>
</evidence>
<evidence type="ECO:0000313" key="2">
    <source>
        <dbReference type="EMBL" id="PEN14812.1"/>
    </source>
</evidence>
<feature type="signal peptide" evidence="1">
    <location>
        <begin position="1"/>
        <end position="22"/>
    </location>
</feature>